<dbReference type="EMBL" id="OOIN01000034">
    <property type="protein sequence ID" value="SPO30691.1"/>
    <property type="molecule type" value="Genomic_DNA"/>
</dbReference>
<evidence type="ECO:0000256" key="1">
    <source>
        <dbReference type="SAM" id="MobiDB-lite"/>
    </source>
</evidence>
<name>A0A5C3EMG5_9BASI</name>
<feature type="compositionally biased region" description="Basic and acidic residues" evidence="1">
    <location>
        <begin position="1"/>
        <end position="11"/>
    </location>
</feature>
<gene>
    <name evidence="2" type="ORF">UTRI_05308</name>
</gene>
<organism evidence="2 3">
    <name type="scientific">Ustilago trichophora</name>
    <dbReference type="NCBI Taxonomy" id="86804"/>
    <lineage>
        <taxon>Eukaryota</taxon>
        <taxon>Fungi</taxon>
        <taxon>Dikarya</taxon>
        <taxon>Basidiomycota</taxon>
        <taxon>Ustilaginomycotina</taxon>
        <taxon>Ustilaginomycetes</taxon>
        <taxon>Ustilaginales</taxon>
        <taxon>Ustilaginaceae</taxon>
        <taxon>Ustilago</taxon>
    </lineage>
</organism>
<proteinExistence type="predicted"/>
<evidence type="ECO:0000313" key="2">
    <source>
        <dbReference type="EMBL" id="SPO30691.1"/>
    </source>
</evidence>
<reference evidence="2 3" key="1">
    <citation type="submission" date="2018-03" db="EMBL/GenBank/DDBJ databases">
        <authorList>
            <person name="Guldener U."/>
        </authorList>
    </citation>
    <scope>NUCLEOTIDE SEQUENCE [LARGE SCALE GENOMIC DNA]</scope>
    <source>
        <strain evidence="2 3">NBRC100155</strain>
    </source>
</reference>
<dbReference type="AlphaFoldDB" id="A0A5C3EMG5"/>
<keyword evidence="3" id="KW-1185">Reference proteome</keyword>
<sequence>MSPCQRGEHPQLRGPSTGRRKPRVTWCFQDRPSDFKSVRKEHSSFHHSAVMQHYSVYIFSGDVQTTSQLSRSQSRGLLMTVYGYVPVVSRSFHLSSEGSPGRRSDLQP</sequence>
<dbReference type="Proteomes" id="UP000324022">
    <property type="component" value="Unassembled WGS sequence"/>
</dbReference>
<feature type="region of interest" description="Disordered" evidence="1">
    <location>
        <begin position="1"/>
        <end position="23"/>
    </location>
</feature>
<evidence type="ECO:0000313" key="3">
    <source>
        <dbReference type="Proteomes" id="UP000324022"/>
    </source>
</evidence>
<accession>A0A5C3EMG5</accession>
<protein>
    <submittedName>
        <fullName evidence="2">Uncharacterized protein</fullName>
    </submittedName>
</protein>